<evidence type="ECO:0000313" key="2">
    <source>
        <dbReference type="Proteomes" id="UP000281547"/>
    </source>
</evidence>
<organism evidence="1 2">
    <name type="scientific">Arsenicitalea aurantiaca</name>
    <dbReference type="NCBI Taxonomy" id="1783274"/>
    <lineage>
        <taxon>Bacteria</taxon>
        <taxon>Pseudomonadati</taxon>
        <taxon>Pseudomonadota</taxon>
        <taxon>Alphaproteobacteria</taxon>
        <taxon>Hyphomicrobiales</taxon>
        <taxon>Devosiaceae</taxon>
        <taxon>Arsenicitalea</taxon>
    </lineage>
</organism>
<dbReference type="Proteomes" id="UP000281547">
    <property type="component" value="Unassembled WGS sequence"/>
</dbReference>
<dbReference type="RefSeq" id="WP_127189143.1">
    <property type="nucleotide sequence ID" value="NZ_RZNJ01000004.1"/>
</dbReference>
<dbReference type="AlphaFoldDB" id="A0A433X8E6"/>
<dbReference type="InterPro" id="IPR029044">
    <property type="entry name" value="Nucleotide-diphossugar_trans"/>
</dbReference>
<dbReference type="Gene3D" id="3.90.550.20">
    <property type="match status" value="1"/>
</dbReference>
<evidence type="ECO:0008006" key="3">
    <source>
        <dbReference type="Google" id="ProtNLM"/>
    </source>
</evidence>
<proteinExistence type="predicted"/>
<dbReference type="EMBL" id="RZNJ01000004">
    <property type="protein sequence ID" value="RUT30361.1"/>
    <property type="molecule type" value="Genomic_DNA"/>
</dbReference>
<dbReference type="OrthoDB" id="5354021at2"/>
<keyword evidence="2" id="KW-1185">Reference proteome</keyword>
<comment type="caution">
    <text evidence="1">The sequence shown here is derived from an EMBL/GenBank/DDBJ whole genome shotgun (WGS) entry which is preliminary data.</text>
</comment>
<gene>
    <name evidence="1" type="ORF">EMQ25_13720</name>
</gene>
<name>A0A433X8E6_9HYPH</name>
<dbReference type="SUPFAM" id="SSF53448">
    <property type="entry name" value="Nucleotide-diphospho-sugar transferases"/>
    <property type="match status" value="1"/>
</dbReference>
<protein>
    <recommendedName>
        <fullName evidence="3">Alpha 1,4-glycosyltransferase domain-containing protein</fullName>
    </recommendedName>
</protein>
<accession>A0A433X8E6</accession>
<sequence length="271" mass="29862">MSGLEPICSFWHGKLSFLEQVCIASFIAQGHSFTLYAYEDVGTLPAGCILADAAAIIPRENLFFYKGSRTPAVFADLFRLELMAREAGIWADCDVYCVRPFAGLGPYVFGTERAASWRNFWKAEINNAVFRCPPDSALLRAMQSVFLPGAVPPGLAPWRRGEVAIRRALREELPVHHMQFGATGPAPLNHYVRALGLIDHLSPKPVFYPLDYGRARDLLEPESTLTGAITEATLGVHMWHSALTDRGTGAMSPPHPDSFFGREMARLGIAD</sequence>
<evidence type="ECO:0000313" key="1">
    <source>
        <dbReference type="EMBL" id="RUT30361.1"/>
    </source>
</evidence>
<reference evidence="1 2" key="1">
    <citation type="journal article" date="2016" name="Int. J. Syst. Evol. Microbiol.">
        <title>Arsenicitalea aurantiaca gen. nov., sp. nov., a new member of the family Hyphomicrobiaceae, isolated from high-arsenic sediment.</title>
        <authorList>
            <person name="Mu Y."/>
            <person name="Zhou L."/>
            <person name="Zeng X.C."/>
            <person name="Liu L."/>
            <person name="Pan Y."/>
            <person name="Chen X."/>
            <person name="Wang J."/>
            <person name="Li S."/>
            <person name="Li W.J."/>
            <person name="Wang Y."/>
        </authorList>
    </citation>
    <scope>NUCLEOTIDE SEQUENCE [LARGE SCALE GENOMIC DNA]</scope>
    <source>
        <strain evidence="1 2">42-50</strain>
    </source>
</reference>